<dbReference type="EMBL" id="JADGJW010000999">
    <property type="protein sequence ID" value="KAJ3208360.1"/>
    <property type="molecule type" value="Genomic_DNA"/>
</dbReference>
<dbReference type="InterPro" id="IPR020084">
    <property type="entry name" value="NUDIX_hydrolase_CS"/>
</dbReference>
<evidence type="ECO:0000256" key="2">
    <source>
        <dbReference type="SAM" id="MobiDB-lite"/>
    </source>
</evidence>
<dbReference type="Gene3D" id="3.90.79.10">
    <property type="entry name" value="Nucleoside Triphosphate Pyrophosphohydrolase"/>
    <property type="match status" value="1"/>
</dbReference>
<organism evidence="4 5">
    <name type="scientific">Clydaea vesicula</name>
    <dbReference type="NCBI Taxonomy" id="447962"/>
    <lineage>
        <taxon>Eukaryota</taxon>
        <taxon>Fungi</taxon>
        <taxon>Fungi incertae sedis</taxon>
        <taxon>Chytridiomycota</taxon>
        <taxon>Chytridiomycota incertae sedis</taxon>
        <taxon>Chytridiomycetes</taxon>
        <taxon>Lobulomycetales</taxon>
        <taxon>Lobulomycetaceae</taxon>
        <taxon>Clydaea</taxon>
    </lineage>
</organism>
<dbReference type="Pfam" id="PF00293">
    <property type="entry name" value="NUDIX"/>
    <property type="match status" value="1"/>
</dbReference>
<accession>A0AAD5TV20</accession>
<sequence length="259" mass="28987">GWYLPGGRAEQNEDLIVAICRETKEETGIDIEVKGVLRMEYTPSRHGFRLRVIFYAEPKTNNDFPKCIPDGESSAACWITIDQLEQLNEKEDEKAFLNLSLPLRGPEALYWINYVDQGGAIWPLNILAKEKDEVIIIEDPWLHTQKKIKPVSKVSTANTTISATSSQANLQKQQQKKNKVLEVESSTEESDDSKGDTVGNLSSIDSVSGKRSEKSRRRHATTDSEGYSVSEGASRATTGGRRVIEVVVDTSETDAYDWY</sequence>
<evidence type="ECO:0000313" key="4">
    <source>
        <dbReference type="EMBL" id="KAJ3208360.1"/>
    </source>
</evidence>
<dbReference type="AlphaFoldDB" id="A0AAD5TV20"/>
<feature type="non-terminal residue" evidence="4">
    <location>
        <position position="259"/>
    </location>
</feature>
<dbReference type="InterPro" id="IPR000086">
    <property type="entry name" value="NUDIX_hydrolase_dom"/>
</dbReference>
<evidence type="ECO:0000313" key="5">
    <source>
        <dbReference type="Proteomes" id="UP001211065"/>
    </source>
</evidence>
<dbReference type="GO" id="GO:0004081">
    <property type="term" value="F:bis(5'-nucleosyl)-tetraphosphatase (asymmetrical) activity"/>
    <property type="evidence" value="ECO:0007669"/>
    <property type="project" value="TreeGrafter"/>
</dbReference>
<evidence type="ECO:0000256" key="1">
    <source>
        <dbReference type="ARBA" id="ARBA00022801"/>
    </source>
</evidence>
<gene>
    <name evidence="4" type="ORF">HK099_008737</name>
</gene>
<evidence type="ECO:0000259" key="3">
    <source>
        <dbReference type="PROSITE" id="PS51462"/>
    </source>
</evidence>
<name>A0AAD5TV20_9FUNG</name>
<dbReference type="InterPro" id="IPR015797">
    <property type="entry name" value="NUDIX_hydrolase-like_dom_sf"/>
</dbReference>
<feature type="region of interest" description="Disordered" evidence="2">
    <location>
        <begin position="163"/>
        <end position="243"/>
    </location>
</feature>
<proteinExistence type="predicted"/>
<protein>
    <recommendedName>
        <fullName evidence="3">Nudix hydrolase domain-containing protein</fullName>
    </recommendedName>
</protein>
<dbReference type="PANTHER" id="PTHR21340">
    <property type="entry name" value="DIADENOSINE 5,5-P1,P4-TETRAPHOSPHATE PYROPHOSPHOHYDROLASE MUTT"/>
    <property type="match status" value="1"/>
</dbReference>
<keyword evidence="5" id="KW-1185">Reference proteome</keyword>
<dbReference type="GO" id="GO:0006754">
    <property type="term" value="P:ATP biosynthetic process"/>
    <property type="evidence" value="ECO:0007669"/>
    <property type="project" value="TreeGrafter"/>
</dbReference>
<dbReference type="SUPFAM" id="SSF55811">
    <property type="entry name" value="Nudix"/>
    <property type="match status" value="1"/>
</dbReference>
<dbReference type="PROSITE" id="PS51462">
    <property type="entry name" value="NUDIX"/>
    <property type="match status" value="1"/>
</dbReference>
<dbReference type="GO" id="GO:0006167">
    <property type="term" value="P:AMP biosynthetic process"/>
    <property type="evidence" value="ECO:0007669"/>
    <property type="project" value="TreeGrafter"/>
</dbReference>
<dbReference type="InterPro" id="IPR051325">
    <property type="entry name" value="Nudix_hydrolase_domain"/>
</dbReference>
<dbReference type="PANTHER" id="PTHR21340:SF0">
    <property type="entry name" value="BIS(5'-NUCLEOSYL)-TETRAPHOSPHATASE [ASYMMETRICAL]"/>
    <property type="match status" value="1"/>
</dbReference>
<feature type="domain" description="Nudix hydrolase" evidence="3">
    <location>
        <begin position="1"/>
        <end position="101"/>
    </location>
</feature>
<dbReference type="PROSITE" id="PS00893">
    <property type="entry name" value="NUDIX_BOX"/>
    <property type="match status" value="1"/>
</dbReference>
<reference evidence="4" key="1">
    <citation type="submission" date="2020-05" db="EMBL/GenBank/DDBJ databases">
        <title>Phylogenomic resolution of chytrid fungi.</title>
        <authorList>
            <person name="Stajich J.E."/>
            <person name="Amses K."/>
            <person name="Simmons R."/>
            <person name="Seto K."/>
            <person name="Myers J."/>
            <person name="Bonds A."/>
            <person name="Quandt C.A."/>
            <person name="Barry K."/>
            <person name="Liu P."/>
            <person name="Grigoriev I."/>
            <person name="Longcore J.E."/>
            <person name="James T.Y."/>
        </authorList>
    </citation>
    <scope>NUCLEOTIDE SEQUENCE</scope>
    <source>
        <strain evidence="4">JEL0476</strain>
    </source>
</reference>
<dbReference type="Proteomes" id="UP001211065">
    <property type="component" value="Unassembled WGS sequence"/>
</dbReference>
<feature type="compositionally biased region" description="Low complexity" evidence="2">
    <location>
        <begin position="163"/>
        <end position="173"/>
    </location>
</feature>
<keyword evidence="1" id="KW-0378">Hydrolase</keyword>
<comment type="caution">
    <text evidence="4">The sequence shown here is derived from an EMBL/GenBank/DDBJ whole genome shotgun (WGS) entry which is preliminary data.</text>
</comment>